<feature type="domain" description="Methyltransferase" evidence="9">
    <location>
        <begin position="76"/>
        <end position="197"/>
    </location>
</feature>
<dbReference type="EC" id="2.1.1.137" evidence="4"/>
<dbReference type="Pfam" id="PF13847">
    <property type="entry name" value="Methyltransf_31"/>
    <property type="match status" value="1"/>
</dbReference>
<dbReference type="InterPro" id="IPR026669">
    <property type="entry name" value="Arsenite_MeTrfase-like"/>
</dbReference>
<evidence type="ECO:0000256" key="5">
    <source>
        <dbReference type="ARBA" id="ARBA00034545"/>
    </source>
</evidence>
<evidence type="ECO:0000256" key="7">
    <source>
        <dbReference type="ARBA" id="ARBA00047943"/>
    </source>
</evidence>
<evidence type="ECO:0000256" key="4">
    <source>
        <dbReference type="ARBA" id="ARBA00034521"/>
    </source>
</evidence>
<keyword evidence="10" id="KW-0489">Methyltransferase</keyword>
<dbReference type="GO" id="GO:0032259">
    <property type="term" value="P:methylation"/>
    <property type="evidence" value="ECO:0007669"/>
    <property type="project" value="UniProtKB-KW"/>
</dbReference>
<keyword evidence="1 10" id="KW-0808">Transferase</keyword>
<evidence type="ECO:0000256" key="1">
    <source>
        <dbReference type="ARBA" id="ARBA00022679"/>
    </source>
</evidence>
<name>A0A7C4PJA7_9CHLR</name>
<dbReference type="SUPFAM" id="SSF53335">
    <property type="entry name" value="S-adenosyl-L-methionine-dependent methyltransferases"/>
    <property type="match status" value="1"/>
</dbReference>
<dbReference type="InterPro" id="IPR025714">
    <property type="entry name" value="Methyltranfer_dom"/>
</dbReference>
<comment type="caution">
    <text evidence="10">The sequence shown here is derived from an EMBL/GenBank/DDBJ whole genome shotgun (WGS) entry which is preliminary data.</text>
</comment>
<dbReference type="AlphaFoldDB" id="A0A7C4PJA7"/>
<dbReference type="EMBL" id="DSYK01000311">
    <property type="protein sequence ID" value="HGS21440.1"/>
    <property type="molecule type" value="Genomic_DNA"/>
</dbReference>
<gene>
    <name evidence="10" type="ORF">ENT37_06190</name>
</gene>
<protein>
    <recommendedName>
        <fullName evidence="5">Arsenite methyltransferase</fullName>
        <ecNumber evidence="4">2.1.1.137</ecNumber>
    </recommendedName>
</protein>
<reference evidence="10" key="1">
    <citation type="journal article" date="2020" name="mSystems">
        <title>Genome- and Community-Level Interaction Insights into Carbon Utilization and Element Cycling Functions of Hydrothermarchaeota in Hydrothermal Sediment.</title>
        <authorList>
            <person name="Zhou Z."/>
            <person name="Liu Y."/>
            <person name="Xu W."/>
            <person name="Pan J."/>
            <person name="Luo Z.H."/>
            <person name="Li M."/>
        </authorList>
    </citation>
    <scope>NUCLEOTIDE SEQUENCE [LARGE SCALE GENOMIC DNA]</scope>
    <source>
        <strain evidence="10">SpSt-573</strain>
    </source>
</reference>
<evidence type="ECO:0000256" key="3">
    <source>
        <dbReference type="ARBA" id="ARBA00034487"/>
    </source>
</evidence>
<comment type="similarity">
    <text evidence="3">Belongs to the methyltransferase superfamily. Arsenite methyltransferase family.</text>
</comment>
<keyword evidence="2" id="KW-0949">S-adenosyl-L-methionine</keyword>
<dbReference type="InterPro" id="IPR029063">
    <property type="entry name" value="SAM-dependent_MTases_sf"/>
</dbReference>
<evidence type="ECO:0000259" key="9">
    <source>
        <dbReference type="Pfam" id="PF13847"/>
    </source>
</evidence>
<dbReference type="CDD" id="cd02440">
    <property type="entry name" value="AdoMet_MTases"/>
    <property type="match status" value="1"/>
</dbReference>
<evidence type="ECO:0000256" key="6">
    <source>
        <dbReference type="ARBA" id="ARBA00047941"/>
    </source>
</evidence>
<comment type="catalytic activity">
    <reaction evidence="7">
        <text>arsenic triglutathione + 2 [thioredoxin]-dithiol + 2 S-adenosyl-L-methionine + H2O = dimethylarsinous acid + 2 [thioredoxin]-disulfide + 3 glutathione + 2 S-adenosyl-L-homocysteine + 2 H(+)</text>
        <dbReference type="Rhea" id="RHEA:69464"/>
        <dbReference type="Rhea" id="RHEA-COMP:10698"/>
        <dbReference type="Rhea" id="RHEA-COMP:10700"/>
        <dbReference type="ChEBI" id="CHEBI:15377"/>
        <dbReference type="ChEBI" id="CHEBI:15378"/>
        <dbReference type="ChEBI" id="CHEBI:23808"/>
        <dbReference type="ChEBI" id="CHEBI:29950"/>
        <dbReference type="ChEBI" id="CHEBI:50058"/>
        <dbReference type="ChEBI" id="CHEBI:57856"/>
        <dbReference type="ChEBI" id="CHEBI:57925"/>
        <dbReference type="ChEBI" id="CHEBI:59789"/>
        <dbReference type="ChEBI" id="CHEBI:183640"/>
        <dbReference type="EC" id="2.1.1.137"/>
    </reaction>
</comment>
<comment type="catalytic activity">
    <reaction evidence="8">
        <text>arsenic triglutathione + 3 [thioredoxin]-dithiol + 3 S-adenosyl-L-methionine = trimethylarsine + 3 [thioredoxin]-disulfide + 3 glutathione + 3 S-adenosyl-L-homocysteine + 3 H(+)</text>
        <dbReference type="Rhea" id="RHEA:69432"/>
        <dbReference type="Rhea" id="RHEA-COMP:10698"/>
        <dbReference type="Rhea" id="RHEA-COMP:10700"/>
        <dbReference type="ChEBI" id="CHEBI:15378"/>
        <dbReference type="ChEBI" id="CHEBI:27130"/>
        <dbReference type="ChEBI" id="CHEBI:29950"/>
        <dbReference type="ChEBI" id="CHEBI:50058"/>
        <dbReference type="ChEBI" id="CHEBI:57856"/>
        <dbReference type="ChEBI" id="CHEBI:57925"/>
        <dbReference type="ChEBI" id="CHEBI:59789"/>
        <dbReference type="ChEBI" id="CHEBI:183640"/>
        <dbReference type="EC" id="2.1.1.137"/>
    </reaction>
</comment>
<proteinExistence type="inferred from homology"/>
<evidence type="ECO:0000313" key="10">
    <source>
        <dbReference type="EMBL" id="HGS21440.1"/>
    </source>
</evidence>
<dbReference type="GO" id="GO:0030791">
    <property type="term" value="F:arsenite methyltransferase activity"/>
    <property type="evidence" value="ECO:0007669"/>
    <property type="project" value="UniProtKB-EC"/>
</dbReference>
<dbReference type="Gene3D" id="3.40.50.150">
    <property type="entry name" value="Vaccinia Virus protein VP39"/>
    <property type="match status" value="1"/>
</dbReference>
<evidence type="ECO:0000256" key="2">
    <source>
        <dbReference type="ARBA" id="ARBA00022691"/>
    </source>
</evidence>
<dbReference type="PANTHER" id="PTHR43675:SF8">
    <property type="entry name" value="ARSENITE METHYLTRANSFERASE"/>
    <property type="match status" value="1"/>
</dbReference>
<organism evidence="10">
    <name type="scientific">Anaerolinea thermolimosa</name>
    <dbReference type="NCBI Taxonomy" id="229919"/>
    <lineage>
        <taxon>Bacteria</taxon>
        <taxon>Bacillati</taxon>
        <taxon>Chloroflexota</taxon>
        <taxon>Anaerolineae</taxon>
        <taxon>Anaerolineales</taxon>
        <taxon>Anaerolineaceae</taxon>
        <taxon>Anaerolinea</taxon>
    </lineage>
</organism>
<sequence length="203" mass="21981">MTHQPIPKISLDELRLEIKKEYTNVALDPNKGYHFHTGRRLANLLGYDKSLYTDLPESNIASFAGTGNPFSVGLINSGETVVDVGSGAGFDSLIASRLVGSTGRVIGFDMTSEMLVKAQAGAAAMGASNVEFREGLAESLPLPDNFEDVVISNGVLNLTLDKIETLREWFRILKPGGRLQVGDILVEREIPTDAMDDISLWTG</sequence>
<evidence type="ECO:0000256" key="8">
    <source>
        <dbReference type="ARBA" id="ARBA00048428"/>
    </source>
</evidence>
<comment type="catalytic activity">
    <reaction evidence="6">
        <text>arsenic triglutathione + [thioredoxin]-dithiol + S-adenosyl-L-methionine + 2 H2O = methylarsonous acid + [thioredoxin]-disulfide + 3 glutathione + S-adenosyl-L-homocysteine + H(+)</text>
        <dbReference type="Rhea" id="RHEA:69460"/>
        <dbReference type="Rhea" id="RHEA-COMP:10698"/>
        <dbReference type="Rhea" id="RHEA-COMP:10700"/>
        <dbReference type="ChEBI" id="CHEBI:15377"/>
        <dbReference type="ChEBI" id="CHEBI:15378"/>
        <dbReference type="ChEBI" id="CHEBI:17826"/>
        <dbReference type="ChEBI" id="CHEBI:29950"/>
        <dbReference type="ChEBI" id="CHEBI:50058"/>
        <dbReference type="ChEBI" id="CHEBI:57856"/>
        <dbReference type="ChEBI" id="CHEBI:57925"/>
        <dbReference type="ChEBI" id="CHEBI:59789"/>
        <dbReference type="ChEBI" id="CHEBI:183640"/>
        <dbReference type="EC" id="2.1.1.137"/>
    </reaction>
</comment>
<accession>A0A7C4PJA7</accession>
<dbReference type="PANTHER" id="PTHR43675">
    <property type="entry name" value="ARSENITE METHYLTRANSFERASE"/>
    <property type="match status" value="1"/>
</dbReference>